<name>A0A916WJY4_9BURK</name>
<dbReference type="Proteomes" id="UP000620596">
    <property type="component" value="Unassembled WGS sequence"/>
</dbReference>
<keyword evidence="1" id="KW-0812">Transmembrane</keyword>
<evidence type="ECO:0000256" key="1">
    <source>
        <dbReference type="SAM" id="Phobius"/>
    </source>
</evidence>
<dbReference type="EMBL" id="BMIG01000013">
    <property type="protein sequence ID" value="GGB08463.1"/>
    <property type="molecule type" value="Genomic_DNA"/>
</dbReference>
<dbReference type="AlphaFoldDB" id="A0A916WJY4"/>
<keyword evidence="1" id="KW-1133">Transmembrane helix</keyword>
<proteinExistence type="predicted"/>
<organism evidence="2 3">
    <name type="scientific">Polaromonas eurypsychrophila</name>
    <dbReference type="NCBI Taxonomy" id="1614635"/>
    <lineage>
        <taxon>Bacteria</taxon>
        <taxon>Pseudomonadati</taxon>
        <taxon>Pseudomonadota</taxon>
        <taxon>Betaproteobacteria</taxon>
        <taxon>Burkholderiales</taxon>
        <taxon>Comamonadaceae</taxon>
        <taxon>Polaromonas</taxon>
    </lineage>
</organism>
<protein>
    <submittedName>
        <fullName evidence="2">Uncharacterized protein</fullName>
    </submittedName>
</protein>
<evidence type="ECO:0000313" key="2">
    <source>
        <dbReference type="EMBL" id="GGB08463.1"/>
    </source>
</evidence>
<sequence>MPTPLEALLVYAVVLLCALYCLWMFLPAFLKRRAVQGLMRVSPRLALSSRLQKLAQDPGGCRSGCTNCGSAKPRREHKIQLFRRR</sequence>
<keyword evidence="3" id="KW-1185">Reference proteome</keyword>
<comment type="caution">
    <text evidence="2">The sequence shown here is derived from an EMBL/GenBank/DDBJ whole genome shotgun (WGS) entry which is preliminary data.</text>
</comment>
<feature type="transmembrane region" description="Helical" evidence="1">
    <location>
        <begin position="6"/>
        <end position="30"/>
    </location>
</feature>
<reference evidence="2" key="2">
    <citation type="submission" date="2020-09" db="EMBL/GenBank/DDBJ databases">
        <authorList>
            <person name="Sun Q."/>
            <person name="Zhou Y."/>
        </authorList>
    </citation>
    <scope>NUCLEOTIDE SEQUENCE</scope>
    <source>
        <strain evidence="2">CGMCC 1.15322</strain>
    </source>
</reference>
<accession>A0A916WJY4</accession>
<keyword evidence="1" id="KW-0472">Membrane</keyword>
<dbReference type="RefSeq" id="WP_188709485.1">
    <property type="nucleotide sequence ID" value="NZ_BMIG01000013.1"/>
</dbReference>
<gene>
    <name evidence="2" type="ORF">GCM10011496_31730</name>
</gene>
<evidence type="ECO:0000313" key="3">
    <source>
        <dbReference type="Proteomes" id="UP000620596"/>
    </source>
</evidence>
<reference evidence="2" key="1">
    <citation type="journal article" date="2014" name="Int. J. Syst. Evol. Microbiol.">
        <title>Complete genome sequence of Corynebacterium casei LMG S-19264T (=DSM 44701T), isolated from a smear-ripened cheese.</title>
        <authorList>
            <consortium name="US DOE Joint Genome Institute (JGI-PGF)"/>
            <person name="Walter F."/>
            <person name="Albersmeier A."/>
            <person name="Kalinowski J."/>
            <person name="Ruckert C."/>
        </authorList>
    </citation>
    <scope>NUCLEOTIDE SEQUENCE</scope>
    <source>
        <strain evidence="2">CGMCC 1.15322</strain>
    </source>
</reference>